<evidence type="ECO:0000259" key="7">
    <source>
        <dbReference type="PROSITE" id="PS51736"/>
    </source>
</evidence>
<dbReference type="GO" id="GO:0000150">
    <property type="term" value="F:DNA strand exchange activity"/>
    <property type="evidence" value="ECO:0007669"/>
    <property type="project" value="UniProtKB-KW"/>
</dbReference>
<evidence type="ECO:0000256" key="5">
    <source>
        <dbReference type="ARBA" id="ARBA00023172"/>
    </source>
</evidence>
<keyword evidence="2" id="KW-0229">DNA integration</keyword>
<dbReference type="InterPro" id="IPR006118">
    <property type="entry name" value="Recombinase_CS"/>
</dbReference>
<proteinExistence type="inferred from homology"/>
<comment type="similarity">
    <text evidence="1">Belongs to the site-specific recombinase resolvase family.</text>
</comment>
<dbReference type="GO" id="GO:0015074">
    <property type="term" value="P:DNA integration"/>
    <property type="evidence" value="ECO:0007669"/>
    <property type="project" value="UniProtKB-KW"/>
</dbReference>
<dbReference type="InterPro" id="IPR006119">
    <property type="entry name" value="Resolv_N"/>
</dbReference>
<dbReference type="OrthoDB" id="9800103at2"/>
<feature type="active site" description="O-(5'-phospho-DNA)-serine intermediate" evidence="6">
    <location>
        <position position="9"/>
    </location>
</feature>
<dbReference type="InterPro" id="IPR036162">
    <property type="entry name" value="Resolvase-like_N_sf"/>
</dbReference>
<dbReference type="SUPFAM" id="SSF46689">
    <property type="entry name" value="Homeodomain-like"/>
    <property type="match status" value="1"/>
</dbReference>
<dbReference type="Gene3D" id="1.10.10.60">
    <property type="entry name" value="Homeodomain-like"/>
    <property type="match status" value="1"/>
</dbReference>
<dbReference type="STRING" id="1121003.SAMN03080618_03472"/>
<dbReference type="InterPro" id="IPR009057">
    <property type="entry name" value="Homeodomain-like_sf"/>
</dbReference>
<dbReference type="GO" id="GO:0003677">
    <property type="term" value="F:DNA binding"/>
    <property type="evidence" value="ECO:0007669"/>
    <property type="project" value="UniProtKB-KW"/>
</dbReference>
<dbReference type="PANTHER" id="PTHR30461:SF2">
    <property type="entry name" value="SERINE RECOMBINASE PINE-RELATED"/>
    <property type="match status" value="1"/>
</dbReference>
<gene>
    <name evidence="8" type="ORF">SAMN03080618_03472</name>
</gene>
<dbReference type="PROSITE" id="PS51736">
    <property type="entry name" value="RECOMBINASES_3"/>
    <property type="match status" value="1"/>
</dbReference>
<dbReference type="FunFam" id="3.40.50.1390:FF:000001">
    <property type="entry name" value="DNA recombinase"/>
    <property type="match status" value="1"/>
</dbReference>
<dbReference type="CDD" id="cd00569">
    <property type="entry name" value="HTH_Hin_like"/>
    <property type="match status" value="1"/>
</dbReference>
<feature type="domain" description="Resolvase/invertase-type recombinase catalytic" evidence="7">
    <location>
        <begin position="1"/>
        <end position="134"/>
    </location>
</feature>
<dbReference type="SUPFAM" id="SSF53041">
    <property type="entry name" value="Resolvase-like"/>
    <property type="match status" value="1"/>
</dbReference>
<evidence type="ECO:0000256" key="4">
    <source>
        <dbReference type="ARBA" id="ARBA00023125"/>
    </source>
</evidence>
<dbReference type="PROSITE" id="PS00398">
    <property type="entry name" value="RECOMBINASES_2"/>
    <property type="match status" value="1"/>
</dbReference>
<organism evidence="8 9">
    <name type="scientific">Aquamicrobium aerolatum DSM 21857</name>
    <dbReference type="NCBI Taxonomy" id="1121003"/>
    <lineage>
        <taxon>Bacteria</taxon>
        <taxon>Pseudomonadati</taxon>
        <taxon>Pseudomonadota</taxon>
        <taxon>Alphaproteobacteria</taxon>
        <taxon>Hyphomicrobiales</taxon>
        <taxon>Phyllobacteriaceae</taxon>
        <taxon>Aerobium</taxon>
    </lineage>
</organism>
<dbReference type="InterPro" id="IPR050639">
    <property type="entry name" value="SSR_resolvase"/>
</dbReference>
<dbReference type="PANTHER" id="PTHR30461">
    <property type="entry name" value="DNA-INVERTASE FROM LAMBDOID PROPHAGE"/>
    <property type="match status" value="1"/>
</dbReference>
<sequence>MKIGYARISTIDQNAALQHDALRAAGCETIFEDKVSGSTPKRPGLERALAKLGQGDELIVWRLDRLGRSLPHLIQVIAAIGDKGAGFKSLTESIDTGTAGGRLVFHMMGALAEFERSLIVERTNAGLAAARKRGVRVGRPPALTSAQIKHARKLIDGGEGPGAVAKSLGVSRATLYRAIRV</sequence>
<dbReference type="CDD" id="cd03768">
    <property type="entry name" value="SR_ResInv"/>
    <property type="match status" value="1"/>
</dbReference>
<evidence type="ECO:0000256" key="6">
    <source>
        <dbReference type="PIRSR" id="PIRSR606118-50"/>
    </source>
</evidence>
<dbReference type="Proteomes" id="UP000242763">
    <property type="component" value="Unassembled WGS sequence"/>
</dbReference>
<accession>A0A1I3SUT3</accession>
<dbReference type="InterPro" id="IPR006120">
    <property type="entry name" value="Resolvase_HTH_dom"/>
</dbReference>
<dbReference type="RefSeq" id="WP_091524971.1">
    <property type="nucleotide sequence ID" value="NZ_FORF01000036.1"/>
</dbReference>
<keyword evidence="3" id="KW-0230">DNA invertase</keyword>
<dbReference type="Pfam" id="PF02796">
    <property type="entry name" value="HTH_7"/>
    <property type="match status" value="1"/>
</dbReference>
<dbReference type="AlphaFoldDB" id="A0A1I3SUT3"/>
<evidence type="ECO:0000313" key="8">
    <source>
        <dbReference type="EMBL" id="SFJ62143.1"/>
    </source>
</evidence>
<evidence type="ECO:0000313" key="9">
    <source>
        <dbReference type="Proteomes" id="UP000242763"/>
    </source>
</evidence>
<keyword evidence="9" id="KW-1185">Reference proteome</keyword>
<keyword evidence="4" id="KW-0238">DNA-binding</keyword>
<dbReference type="Pfam" id="PF00239">
    <property type="entry name" value="Resolvase"/>
    <property type="match status" value="1"/>
</dbReference>
<evidence type="ECO:0000256" key="3">
    <source>
        <dbReference type="ARBA" id="ARBA00023100"/>
    </source>
</evidence>
<evidence type="ECO:0000256" key="1">
    <source>
        <dbReference type="ARBA" id="ARBA00009913"/>
    </source>
</evidence>
<name>A0A1I3SUT3_9HYPH</name>
<reference evidence="9" key="1">
    <citation type="submission" date="2016-10" db="EMBL/GenBank/DDBJ databases">
        <authorList>
            <person name="Varghese N."/>
            <person name="Submissions S."/>
        </authorList>
    </citation>
    <scope>NUCLEOTIDE SEQUENCE [LARGE SCALE GENOMIC DNA]</scope>
    <source>
        <strain evidence="9">DSM 21857</strain>
    </source>
</reference>
<protein>
    <submittedName>
        <fullName evidence="8">Site-specific DNA recombinase</fullName>
    </submittedName>
</protein>
<keyword evidence="5" id="KW-0233">DNA recombination</keyword>
<dbReference type="SMART" id="SM00857">
    <property type="entry name" value="Resolvase"/>
    <property type="match status" value="1"/>
</dbReference>
<dbReference type="Gene3D" id="3.40.50.1390">
    <property type="entry name" value="Resolvase, N-terminal catalytic domain"/>
    <property type="match status" value="1"/>
</dbReference>
<dbReference type="EMBL" id="FORF01000036">
    <property type="protein sequence ID" value="SFJ62143.1"/>
    <property type="molecule type" value="Genomic_DNA"/>
</dbReference>
<evidence type="ECO:0000256" key="2">
    <source>
        <dbReference type="ARBA" id="ARBA00022908"/>
    </source>
</evidence>